<dbReference type="PANTHER" id="PTHR34215:SF1">
    <property type="entry name" value="YLXR DOMAIN-CONTAINING PROTEIN"/>
    <property type="match status" value="1"/>
</dbReference>
<dbReference type="NCBIfam" id="NF047356">
    <property type="entry name" value="RNA_bind_RnpM"/>
    <property type="match status" value="1"/>
</dbReference>
<dbReference type="InterPro" id="IPR007393">
    <property type="entry name" value="YlxR_dom"/>
</dbReference>
<dbReference type="Gene3D" id="3.30.1230.10">
    <property type="entry name" value="YlxR-like"/>
    <property type="match status" value="1"/>
</dbReference>
<reference evidence="3 4" key="1">
    <citation type="submission" date="2017-08" db="EMBL/GenBank/DDBJ databases">
        <title>Burning lignite coal seam in the remote Altai Mountains harbors a hydrogen-driven thermophilic microbial community.</title>
        <authorList>
            <person name="Kadnikov V.V."/>
            <person name="Mardanov A.V."/>
            <person name="Ivasenko D."/>
            <person name="Beletsky A.V."/>
            <person name="Karnachuk O.V."/>
            <person name="Ravin N.V."/>
        </authorList>
    </citation>
    <scope>NUCLEOTIDE SEQUENCE [LARGE SCALE GENOMIC DNA]</scope>
    <source>
        <strain evidence="3">AL31</strain>
    </source>
</reference>
<feature type="compositionally biased region" description="Low complexity" evidence="1">
    <location>
        <begin position="92"/>
        <end position="107"/>
    </location>
</feature>
<dbReference type="InterPro" id="IPR037465">
    <property type="entry name" value="YlxR"/>
</dbReference>
<name>A0A2T5G8V6_9BACL</name>
<sequence length="125" mass="13481">MKHVPMRTCIGCGEERPKASLVRLVRTPVGEVAVDPTGRRPGRGAYLCPSRECFLRARKRRAFSRAFRTEVSEAALAKLEAEWEAYLLARETETTSGASGRARAASTPKGSEETGEASSPAGAET</sequence>
<evidence type="ECO:0000256" key="1">
    <source>
        <dbReference type="SAM" id="MobiDB-lite"/>
    </source>
</evidence>
<dbReference type="AlphaFoldDB" id="A0A2T5G8V6"/>
<evidence type="ECO:0000259" key="2">
    <source>
        <dbReference type="Pfam" id="PF04296"/>
    </source>
</evidence>
<proteinExistence type="predicted"/>
<dbReference type="PANTHER" id="PTHR34215">
    <property type="entry name" value="BLL0784 PROTEIN"/>
    <property type="match status" value="1"/>
</dbReference>
<protein>
    <submittedName>
        <fullName evidence="3">Putative nucleic-acid-binding protein implicated in transcription termination</fullName>
    </submittedName>
</protein>
<dbReference type="CDD" id="cd00279">
    <property type="entry name" value="YlxR"/>
    <property type="match status" value="1"/>
</dbReference>
<gene>
    <name evidence="3" type="ORF">BLITH_0806</name>
</gene>
<dbReference type="InterPro" id="IPR035931">
    <property type="entry name" value="YlxR-like_sf"/>
</dbReference>
<feature type="domain" description="YlxR" evidence="2">
    <location>
        <begin position="7"/>
        <end position="80"/>
    </location>
</feature>
<evidence type="ECO:0000313" key="4">
    <source>
        <dbReference type="Proteomes" id="UP000244016"/>
    </source>
</evidence>
<dbReference type="Pfam" id="PF04296">
    <property type="entry name" value="YlxR"/>
    <property type="match status" value="1"/>
</dbReference>
<evidence type="ECO:0000313" key="3">
    <source>
        <dbReference type="EMBL" id="PTQ52627.1"/>
    </source>
</evidence>
<dbReference type="EMBL" id="PEBW01000002">
    <property type="protein sequence ID" value="PTQ52627.1"/>
    <property type="molecule type" value="Genomic_DNA"/>
</dbReference>
<dbReference type="SUPFAM" id="SSF64376">
    <property type="entry name" value="YlxR-like"/>
    <property type="match status" value="1"/>
</dbReference>
<organism evidence="3 4">
    <name type="scientific">Brockia lithotrophica</name>
    <dbReference type="NCBI Taxonomy" id="933949"/>
    <lineage>
        <taxon>Bacteria</taxon>
        <taxon>Bacillati</taxon>
        <taxon>Bacillota</taxon>
        <taxon>Bacilli</taxon>
        <taxon>Bacillales</taxon>
        <taxon>Bacillales Family X. Incertae Sedis</taxon>
        <taxon>Brockia</taxon>
    </lineage>
</organism>
<feature type="region of interest" description="Disordered" evidence="1">
    <location>
        <begin position="92"/>
        <end position="125"/>
    </location>
</feature>
<comment type="caution">
    <text evidence="3">The sequence shown here is derived from an EMBL/GenBank/DDBJ whole genome shotgun (WGS) entry which is preliminary data.</text>
</comment>
<accession>A0A2T5G8V6</accession>
<dbReference type="Proteomes" id="UP000244016">
    <property type="component" value="Unassembled WGS sequence"/>
</dbReference>